<gene>
    <name evidence="1" type="ORF">ACAOBT_LOCUS7973</name>
</gene>
<sequence>MCIPCRKSHIICRYLESIGLFLQGIQYTIPCLSYYIYSYHSKVNWLFQDKIAPYYFQFNKELQNCSFKRAYNLTSTTKISNTRQNSNLSHFK</sequence>
<evidence type="ECO:0000313" key="1">
    <source>
        <dbReference type="EMBL" id="CAH1968619.1"/>
    </source>
</evidence>
<comment type="caution">
    <text evidence="1">The sequence shown here is derived from an EMBL/GenBank/DDBJ whole genome shotgun (WGS) entry which is preliminary data.</text>
</comment>
<dbReference type="Proteomes" id="UP001152888">
    <property type="component" value="Unassembled WGS sequence"/>
</dbReference>
<organism evidence="1 2">
    <name type="scientific">Acanthoscelides obtectus</name>
    <name type="common">Bean weevil</name>
    <name type="synonym">Bruchus obtectus</name>
    <dbReference type="NCBI Taxonomy" id="200917"/>
    <lineage>
        <taxon>Eukaryota</taxon>
        <taxon>Metazoa</taxon>
        <taxon>Ecdysozoa</taxon>
        <taxon>Arthropoda</taxon>
        <taxon>Hexapoda</taxon>
        <taxon>Insecta</taxon>
        <taxon>Pterygota</taxon>
        <taxon>Neoptera</taxon>
        <taxon>Endopterygota</taxon>
        <taxon>Coleoptera</taxon>
        <taxon>Polyphaga</taxon>
        <taxon>Cucujiformia</taxon>
        <taxon>Chrysomeloidea</taxon>
        <taxon>Chrysomelidae</taxon>
        <taxon>Bruchinae</taxon>
        <taxon>Bruchini</taxon>
        <taxon>Acanthoscelides</taxon>
    </lineage>
</organism>
<proteinExistence type="predicted"/>
<name>A0A9P0K8P7_ACAOB</name>
<dbReference type="EMBL" id="CAKOFQ010006754">
    <property type="protein sequence ID" value="CAH1968619.1"/>
    <property type="molecule type" value="Genomic_DNA"/>
</dbReference>
<dbReference type="AlphaFoldDB" id="A0A9P0K8P7"/>
<keyword evidence="2" id="KW-1185">Reference proteome</keyword>
<evidence type="ECO:0000313" key="2">
    <source>
        <dbReference type="Proteomes" id="UP001152888"/>
    </source>
</evidence>
<reference evidence="1" key="1">
    <citation type="submission" date="2022-03" db="EMBL/GenBank/DDBJ databases">
        <authorList>
            <person name="Sayadi A."/>
        </authorList>
    </citation>
    <scope>NUCLEOTIDE SEQUENCE</scope>
</reference>
<protein>
    <submittedName>
        <fullName evidence="1">Uncharacterized protein</fullName>
    </submittedName>
</protein>
<accession>A0A9P0K8P7</accession>